<reference evidence="1" key="1">
    <citation type="submission" date="2021-02" db="EMBL/GenBank/DDBJ databases">
        <authorList>
            <person name="Nowell W R."/>
        </authorList>
    </citation>
    <scope>NUCLEOTIDE SEQUENCE</scope>
</reference>
<name>A0A821HQ23_9BILA</name>
<dbReference type="EMBL" id="CAJOBG010097148">
    <property type="protein sequence ID" value="CAF4688153.1"/>
    <property type="molecule type" value="Genomic_DNA"/>
</dbReference>
<organism evidence="1 2">
    <name type="scientific">Rotaria magnacalcarata</name>
    <dbReference type="NCBI Taxonomy" id="392030"/>
    <lineage>
        <taxon>Eukaryota</taxon>
        <taxon>Metazoa</taxon>
        <taxon>Spiralia</taxon>
        <taxon>Gnathifera</taxon>
        <taxon>Rotifera</taxon>
        <taxon>Eurotatoria</taxon>
        <taxon>Bdelloidea</taxon>
        <taxon>Philodinida</taxon>
        <taxon>Philodinidae</taxon>
        <taxon>Rotaria</taxon>
    </lineage>
</organism>
<proteinExistence type="predicted"/>
<feature type="non-terminal residue" evidence="1">
    <location>
        <position position="1"/>
    </location>
</feature>
<accession>A0A821HQ23</accession>
<comment type="caution">
    <text evidence="1">The sequence shown here is derived from an EMBL/GenBank/DDBJ whole genome shotgun (WGS) entry which is preliminary data.</text>
</comment>
<gene>
    <name evidence="1" type="ORF">OVN521_LOCUS47970</name>
</gene>
<evidence type="ECO:0000313" key="1">
    <source>
        <dbReference type="EMBL" id="CAF4688153.1"/>
    </source>
</evidence>
<protein>
    <submittedName>
        <fullName evidence="1">Uncharacterized protein</fullName>
    </submittedName>
</protein>
<evidence type="ECO:0000313" key="2">
    <source>
        <dbReference type="Proteomes" id="UP000663866"/>
    </source>
</evidence>
<sequence length="18" mass="2154">MVERLAQQRASRSIYTML</sequence>
<dbReference type="AlphaFoldDB" id="A0A821HQ23"/>
<dbReference type="Proteomes" id="UP000663866">
    <property type="component" value="Unassembled WGS sequence"/>
</dbReference>
<keyword evidence="2" id="KW-1185">Reference proteome</keyword>
<feature type="non-terminal residue" evidence="1">
    <location>
        <position position="18"/>
    </location>
</feature>